<comment type="caution">
    <text evidence="2">The sequence shown here is derived from an EMBL/GenBank/DDBJ whole genome shotgun (WGS) entry which is preliminary data.</text>
</comment>
<gene>
    <name evidence="2" type="ORF">A2304_00565</name>
</gene>
<dbReference type="SUPFAM" id="SSF48452">
    <property type="entry name" value="TPR-like"/>
    <property type="match status" value="1"/>
</dbReference>
<dbReference type="Pfam" id="PF13424">
    <property type="entry name" value="TPR_12"/>
    <property type="match status" value="1"/>
</dbReference>
<organism evidence="2 3">
    <name type="scientific">Candidatus Uhrbacteria bacterium RIFOXYB2_FULL_57_15</name>
    <dbReference type="NCBI Taxonomy" id="1802422"/>
    <lineage>
        <taxon>Bacteria</taxon>
        <taxon>Candidatus Uhriibacteriota</taxon>
    </lineage>
</organism>
<dbReference type="Proteomes" id="UP000176501">
    <property type="component" value="Unassembled WGS sequence"/>
</dbReference>
<dbReference type="InterPro" id="IPR011990">
    <property type="entry name" value="TPR-like_helical_dom_sf"/>
</dbReference>
<keyword evidence="1" id="KW-0802">TPR repeat</keyword>
<sequence>MWWPLISILVLIASVGAAAWVILRKVPQVRSIDVSSIPTERMRRLKEQIILQKFERVGAEKLGTVTKAARQGVTVASKVGRRAVQRLYAMEQYYQKLKRTPPDGSHAVDLETIKRLLAEAEGLVRQEEYIPAEKRYIEIISHNPKHVKAYEGLGNLYLWNKQYAQARETLLFTLRISPNDASVYVSLAEVELAEENLKKALEYLRRCVELRPSNPKFIDRYVETAFASKELGDAKKGIMLLKNANPENQKIKEFEDRLAGFAEDSSQPAEPLV</sequence>
<proteinExistence type="predicted"/>
<dbReference type="PROSITE" id="PS50005">
    <property type="entry name" value="TPR"/>
    <property type="match status" value="2"/>
</dbReference>
<dbReference type="EMBL" id="MGFE01000030">
    <property type="protein sequence ID" value="OGL97743.1"/>
    <property type="molecule type" value="Genomic_DNA"/>
</dbReference>
<dbReference type="AlphaFoldDB" id="A0A1F7W4J3"/>
<evidence type="ECO:0000313" key="2">
    <source>
        <dbReference type="EMBL" id="OGL97743.1"/>
    </source>
</evidence>
<reference evidence="2 3" key="1">
    <citation type="journal article" date="2016" name="Nat. Commun.">
        <title>Thousands of microbial genomes shed light on interconnected biogeochemical processes in an aquifer system.</title>
        <authorList>
            <person name="Anantharaman K."/>
            <person name="Brown C.T."/>
            <person name="Hug L.A."/>
            <person name="Sharon I."/>
            <person name="Castelle C.J."/>
            <person name="Probst A.J."/>
            <person name="Thomas B.C."/>
            <person name="Singh A."/>
            <person name="Wilkins M.J."/>
            <person name="Karaoz U."/>
            <person name="Brodie E.L."/>
            <person name="Williams K.H."/>
            <person name="Hubbard S.S."/>
            <person name="Banfield J.F."/>
        </authorList>
    </citation>
    <scope>NUCLEOTIDE SEQUENCE [LARGE SCALE GENOMIC DNA]</scope>
</reference>
<evidence type="ECO:0000313" key="3">
    <source>
        <dbReference type="Proteomes" id="UP000176501"/>
    </source>
</evidence>
<protein>
    <submittedName>
        <fullName evidence="2">Uncharacterized protein</fullName>
    </submittedName>
</protein>
<dbReference type="InterPro" id="IPR019734">
    <property type="entry name" value="TPR_rpt"/>
</dbReference>
<dbReference type="SMART" id="SM00028">
    <property type="entry name" value="TPR"/>
    <property type="match status" value="3"/>
</dbReference>
<name>A0A1F7W4J3_9BACT</name>
<feature type="repeat" description="TPR" evidence="1">
    <location>
        <begin position="147"/>
        <end position="180"/>
    </location>
</feature>
<evidence type="ECO:0000256" key="1">
    <source>
        <dbReference type="PROSITE-ProRule" id="PRU00339"/>
    </source>
</evidence>
<feature type="repeat" description="TPR" evidence="1">
    <location>
        <begin position="181"/>
        <end position="214"/>
    </location>
</feature>
<dbReference type="Gene3D" id="1.25.40.10">
    <property type="entry name" value="Tetratricopeptide repeat domain"/>
    <property type="match status" value="1"/>
</dbReference>
<accession>A0A1F7W4J3</accession>